<evidence type="ECO:0000313" key="3">
    <source>
        <dbReference type="Proteomes" id="UP000078560"/>
    </source>
</evidence>
<name>A0A1A8W264_PLAOA</name>
<feature type="compositionally biased region" description="Basic residues" evidence="1">
    <location>
        <begin position="92"/>
        <end position="105"/>
    </location>
</feature>
<reference evidence="3" key="1">
    <citation type="submission" date="2016-05" db="EMBL/GenBank/DDBJ databases">
        <authorList>
            <person name="Naeem Raeece"/>
        </authorList>
    </citation>
    <scope>NUCLEOTIDE SEQUENCE [LARGE SCALE GENOMIC DNA]</scope>
</reference>
<accession>A0A1A8W264</accession>
<dbReference type="EMBL" id="FLQU01000527">
    <property type="protein sequence ID" value="SBS86856.1"/>
    <property type="molecule type" value="Genomic_DNA"/>
</dbReference>
<evidence type="ECO:0000313" key="2">
    <source>
        <dbReference type="EMBL" id="SBS86856.1"/>
    </source>
</evidence>
<proteinExistence type="predicted"/>
<dbReference type="AlphaFoldDB" id="A0A1A8W264"/>
<gene>
    <name evidence="2" type="ORF">POVCU2_0039540</name>
</gene>
<evidence type="ECO:0000256" key="1">
    <source>
        <dbReference type="SAM" id="MobiDB-lite"/>
    </source>
</evidence>
<organism evidence="2 3">
    <name type="scientific">Plasmodium ovale curtisi</name>
    <dbReference type="NCBI Taxonomy" id="864141"/>
    <lineage>
        <taxon>Eukaryota</taxon>
        <taxon>Sar</taxon>
        <taxon>Alveolata</taxon>
        <taxon>Apicomplexa</taxon>
        <taxon>Aconoidasida</taxon>
        <taxon>Haemosporida</taxon>
        <taxon>Plasmodiidae</taxon>
        <taxon>Plasmodium</taxon>
        <taxon>Plasmodium (Plasmodium)</taxon>
    </lineage>
</organism>
<sequence length="111" mass="12809">MMIFECGGSAACFSFNMLRFGSTNRENYVTAKELNGVEILNHHPLRENAMRVIPFFFENSLFSLFLHHDDSIKETNSAVMSNYSRAQLNAKKYNKNKKKKKKNRSNKVAVI</sequence>
<protein>
    <submittedName>
        <fullName evidence="2">Uncharacterized protein</fullName>
    </submittedName>
</protein>
<feature type="region of interest" description="Disordered" evidence="1">
    <location>
        <begin position="90"/>
        <end position="111"/>
    </location>
</feature>
<dbReference type="Proteomes" id="UP000078560">
    <property type="component" value="Unassembled WGS sequence"/>
</dbReference>